<feature type="compositionally biased region" description="Polar residues" evidence="6">
    <location>
        <begin position="733"/>
        <end position="757"/>
    </location>
</feature>
<dbReference type="AlphaFoldDB" id="A0A8H3ASA0"/>
<feature type="region of interest" description="Disordered" evidence="6">
    <location>
        <begin position="730"/>
        <end position="757"/>
    </location>
</feature>
<feature type="domain" description="AAA+ ATPase" evidence="7">
    <location>
        <begin position="529"/>
        <end position="665"/>
    </location>
</feature>
<keyword evidence="2" id="KW-0547">Nucleotide-binding</keyword>
<feature type="compositionally biased region" description="Polar residues" evidence="6">
    <location>
        <begin position="426"/>
        <end position="437"/>
    </location>
</feature>
<evidence type="ECO:0000256" key="4">
    <source>
        <dbReference type="ARBA" id="ARBA00022840"/>
    </source>
</evidence>
<reference evidence="8" key="1">
    <citation type="submission" date="2021-01" db="EMBL/GenBank/DDBJ databases">
        <authorList>
            <person name="Kaushik A."/>
        </authorList>
    </citation>
    <scope>NUCLEOTIDE SEQUENCE</scope>
    <source>
        <strain evidence="8">AG6-10EEA</strain>
    </source>
</reference>
<feature type="compositionally biased region" description="Acidic residues" evidence="6">
    <location>
        <begin position="449"/>
        <end position="459"/>
    </location>
</feature>
<dbReference type="GO" id="GO:0016887">
    <property type="term" value="F:ATP hydrolysis activity"/>
    <property type="evidence" value="ECO:0007669"/>
    <property type="project" value="InterPro"/>
</dbReference>
<dbReference type="Proteomes" id="UP000663853">
    <property type="component" value="Unassembled WGS sequence"/>
</dbReference>
<dbReference type="GO" id="GO:0005524">
    <property type="term" value="F:ATP binding"/>
    <property type="evidence" value="ECO:0007669"/>
    <property type="project" value="UniProtKB-KW"/>
</dbReference>
<organism evidence="8 9">
    <name type="scientific">Rhizoctonia solani</name>
    <dbReference type="NCBI Taxonomy" id="456999"/>
    <lineage>
        <taxon>Eukaryota</taxon>
        <taxon>Fungi</taxon>
        <taxon>Dikarya</taxon>
        <taxon>Basidiomycota</taxon>
        <taxon>Agaricomycotina</taxon>
        <taxon>Agaricomycetes</taxon>
        <taxon>Cantharellales</taxon>
        <taxon>Ceratobasidiaceae</taxon>
        <taxon>Rhizoctonia</taxon>
    </lineage>
</organism>
<evidence type="ECO:0000256" key="2">
    <source>
        <dbReference type="ARBA" id="ARBA00022741"/>
    </source>
</evidence>
<evidence type="ECO:0000313" key="9">
    <source>
        <dbReference type="Proteomes" id="UP000663853"/>
    </source>
</evidence>
<evidence type="ECO:0000256" key="1">
    <source>
        <dbReference type="ARBA" id="ARBA00004572"/>
    </source>
</evidence>
<dbReference type="PROSITE" id="PS00674">
    <property type="entry name" value="AAA"/>
    <property type="match status" value="1"/>
</dbReference>
<feature type="region of interest" description="Disordered" evidence="6">
    <location>
        <begin position="865"/>
        <end position="941"/>
    </location>
</feature>
<dbReference type="InterPro" id="IPR051701">
    <property type="entry name" value="Mito_OM_Translocase_MSP1"/>
</dbReference>
<evidence type="ECO:0000256" key="5">
    <source>
        <dbReference type="ARBA" id="ARBA00023128"/>
    </source>
</evidence>
<sequence>MATKHSNHLLASAFDDALTQLSQIFNSSAAHGTAEPQSETSVNQPALILYSPIEGGEGVIDLTVKLMAESTDAFVKEIDILQLVSEQPKSFWTDLSKAEGNEGSESDSDSEDNNAAGYFNMQEPINNAKLSKLVDSAISKSNNPSEVGEQPKSNRHIVYIRDFGFLATFAPTCYKRIVDTVLQRRSQDGNDKPAEISTAVILGASPLLIKGGLFQKESSKKRGRRDSSPGPSFMSFLMSLRPESQSNSENSSLDDWGEGKDAEKLRDQRLRQQHEMWNNGSLTDHIHTHLGRTRVLAGGSSQSKRLPTCVVVPTKRDPKQERLAREKRRLELNWLQVQMALLATGGELNNKDRPSESGESPDDFTSKCKGNVVGYGAIKRVADRAMGQARASPESSGSAPITITWEEYCAAWSAEEQRDRERANWMKSSVPTKQAGSEDNDTDGKSPSEDGDAESEVDTVDPLVEWVKKQGLTSYEEKMLNCLVRPADIPTGFDAVHLPDATIDAIRTLVSLRLICPEAFETGILKQNNMSGALLFGPPGTGKTHLAKAVAKESGARMISIKASDIHEKYVGEGEKSIEALFKLARRLKPCIIFIDEADALFGARVAAKDNCSRWRTDMLTQFTQEMDGMLSSDVVVIGATNRPADLDDAILRRLPCRVLVELPDPDAREAILSILLKDEQLDSDVSLKDLADRTPTYSGSDLKNLCVKAAFESAKELANVSWTDKKWKKMKPSSSGISTPPASDSGTNGARPNTPTYTRKLAKRHFMSALKEVRASTSEKQTSLTELRRWNEQFGSGGQSGRTGGYSGGTGSYSGGTSGYSGGTGGYSAGTGGYSGGAGGYFGGTGGYSDRSGGYSGTTNGYSGISQPASTNDYSGSIEGTGNNGTSGQNPPGLDSNWRKKLGISGSGSGAMAGCTFGPPPGTNEMGTSLPGASAVGAGA</sequence>
<dbReference type="Gene3D" id="3.40.50.300">
    <property type="entry name" value="P-loop containing nucleotide triphosphate hydrolases"/>
    <property type="match status" value="1"/>
</dbReference>
<dbReference type="InterPro" id="IPR003593">
    <property type="entry name" value="AAA+_ATPase"/>
</dbReference>
<dbReference type="SUPFAM" id="SSF52540">
    <property type="entry name" value="P-loop containing nucleoside triphosphate hydrolases"/>
    <property type="match status" value="1"/>
</dbReference>
<dbReference type="PANTHER" id="PTHR45644">
    <property type="entry name" value="AAA ATPASE, PUTATIVE (AFU_ORTHOLOGUE AFUA_2G12920)-RELATED-RELATED"/>
    <property type="match status" value="1"/>
</dbReference>
<dbReference type="SUPFAM" id="SSF103515">
    <property type="entry name" value="Autotransporter"/>
    <property type="match status" value="1"/>
</dbReference>
<accession>A0A8H3ASA0</accession>
<dbReference type="GO" id="GO:0005741">
    <property type="term" value="C:mitochondrial outer membrane"/>
    <property type="evidence" value="ECO:0007669"/>
    <property type="project" value="UniProtKB-SubCell"/>
</dbReference>
<feature type="region of interest" description="Disordered" evidence="6">
    <location>
        <begin position="96"/>
        <end position="117"/>
    </location>
</feature>
<dbReference type="InterPro" id="IPR041569">
    <property type="entry name" value="AAA_lid_3"/>
</dbReference>
<evidence type="ECO:0000259" key="7">
    <source>
        <dbReference type="SMART" id="SM00382"/>
    </source>
</evidence>
<feature type="compositionally biased region" description="Polar residues" evidence="6">
    <location>
        <begin position="868"/>
        <end position="891"/>
    </location>
</feature>
<keyword evidence="4" id="KW-0067">ATP-binding</keyword>
<feature type="region of interest" description="Disordered" evidence="6">
    <location>
        <begin position="773"/>
        <end position="810"/>
    </location>
</feature>
<dbReference type="SMART" id="SM00382">
    <property type="entry name" value="AAA"/>
    <property type="match status" value="1"/>
</dbReference>
<keyword evidence="3" id="KW-1000">Mitochondrion outer membrane</keyword>
<proteinExistence type="predicted"/>
<feature type="region of interest" description="Disordered" evidence="6">
    <location>
        <begin position="213"/>
        <end position="236"/>
    </location>
</feature>
<dbReference type="InterPro" id="IPR003960">
    <property type="entry name" value="ATPase_AAA_CS"/>
</dbReference>
<dbReference type="Pfam" id="PF00004">
    <property type="entry name" value="AAA"/>
    <property type="match status" value="1"/>
</dbReference>
<dbReference type="PANTHER" id="PTHR45644:SF56">
    <property type="entry name" value="AAA ATPASE, PUTATIVE (AFU_ORTHOLOGUE AFUA_2G12920)-RELATED"/>
    <property type="match status" value="1"/>
</dbReference>
<feature type="region of interest" description="Disordered" evidence="6">
    <location>
        <begin position="345"/>
        <end position="369"/>
    </location>
</feature>
<gene>
    <name evidence="8" type="ORF">RDB_LOCUS27850</name>
</gene>
<dbReference type="InterPro" id="IPR036709">
    <property type="entry name" value="Autotransporte_beta_dom_sf"/>
</dbReference>
<feature type="region of interest" description="Disordered" evidence="6">
    <location>
        <begin position="420"/>
        <end position="460"/>
    </location>
</feature>
<comment type="caution">
    <text evidence="8">The sequence shown here is derived from an EMBL/GenBank/DDBJ whole genome shotgun (WGS) entry which is preliminary data.</text>
</comment>
<keyword evidence="3" id="KW-0472">Membrane</keyword>
<dbReference type="EMBL" id="CAJMXA010000515">
    <property type="protein sequence ID" value="CAE6434069.1"/>
    <property type="molecule type" value="Genomic_DNA"/>
</dbReference>
<feature type="compositionally biased region" description="Gly residues" evidence="6">
    <location>
        <begin position="796"/>
        <end position="810"/>
    </location>
</feature>
<protein>
    <recommendedName>
        <fullName evidence="7">AAA+ ATPase domain-containing protein</fullName>
    </recommendedName>
</protein>
<comment type="subcellular location">
    <subcellularLocation>
        <location evidence="1">Mitochondrion outer membrane</location>
        <topology evidence="1">Single-pass membrane protein</topology>
    </subcellularLocation>
</comment>
<dbReference type="InterPro" id="IPR027417">
    <property type="entry name" value="P-loop_NTPase"/>
</dbReference>
<evidence type="ECO:0000256" key="3">
    <source>
        <dbReference type="ARBA" id="ARBA00022787"/>
    </source>
</evidence>
<feature type="compositionally biased region" description="Polar residues" evidence="6">
    <location>
        <begin position="776"/>
        <end position="786"/>
    </location>
</feature>
<dbReference type="Pfam" id="PF17862">
    <property type="entry name" value="AAA_lid_3"/>
    <property type="match status" value="1"/>
</dbReference>
<dbReference type="Gene3D" id="1.10.8.60">
    <property type="match status" value="1"/>
</dbReference>
<name>A0A8H3ASA0_9AGAM</name>
<evidence type="ECO:0000256" key="6">
    <source>
        <dbReference type="SAM" id="MobiDB-lite"/>
    </source>
</evidence>
<feature type="compositionally biased region" description="Acidic residues" evidence="6">
    <location>
        <begin position="102"/>
        <end position="112"/>
    </location>
</feature>
<evidence type="ECO:0000313" key="8">
    <source>
        <dbReference type="EMBL" id="CAE6434069.1"/>
    </source>
</evidence>
<dbReference type="InterPro" id="IPR003959">
    <property type="entry name" value="ATPase_AAA_core"/>
</dbReference>
<keyword evidence="5" id="KW-0496">Mitochondrion</keyword>